<dbReference type="AlphaFoldDB" id="A0A433SUP9"/>
<keyword evidence="2" id="KW-1185">Reference proteome</keyword>
<gene>
    <name evidence="1" type="ORF">EGW08_019240</name>
</gene>
<dbReference type="CDD" id="cd22278">
    <property type="entry name" value="DPBB_GH45_endoglucanase"/>
    <property type="match status" value="1"/>
</dbReference>
<dbReference type="SUPFAM" id="SSF50685">
    <property type="entry name" value="Barwin-like endoglucanases"/>
    <property type="match status" value="1"/>
</dbReference>
<dbReference type="Pfam" id="PF22514">
    <property type="entry name" value="EXPB1_D1"/>
    <property type="match status" value="1"/>
</dbReference>
<sequence>MFSILLDDTNVLASPPVPALAEQKCSVDSHGIRRYNGKPCASTTRYDDGHRGACGCGPANSDNPYTWNLADYVTAPNQKFFDDGGMNTWCGSNCGVCVKLTPTDQPNTHGYEVHFDLQNNKGQVSNGLGWDNPECTWERVACPSYLSSYYKQCECF</sequence>
<dbReference type="Proteomes" id="UP000271974">
    <property type="component" value="Unassembled WGS sequence"/>
</dbReference>
<evidence type="ECO:0000313" key="2">
    <source>
        <dbReference type="Proteomes" id="UP000271974"/>
    </source>
</evidence>
<reference evidence="1 2" key="1">
    <citation type="submission" date="2019-01" db="EMBL/GenBank/DDBJ databases">
        <title>A draft genome assembly of the solar-powered sea slug Elysia chlorotica.</title>
        <authorList>
            <person name="Cai H."/>
            <person name="Li Q."/>
            <person name="Fang X."/>
            <person name="Li J."/>
            <person name="Curtis N.E."/>
            <person name="Altenburger A."/>
            <person name="Shibata T."/>
            <person name="Feng M."/>
            <person name="Maeda T."/>
            <person name="Schwartz J.A."/>
            <person name="Shigenobu S."/>
            <person name="Lundholm N."/>
            <person name="Nishiyama T."/>
            <person name="Yang H."/>
            <person name="Hasebe M."/>
            <person name="Li S."/>
            <person name="Pierce S.K."/>
            <person name="Wang J."/>
        </authorList>
    </citation>
    <scope>NUCLEOTIDE SEQUENCE [LARGE SCALE GENOMIC DNA]</scope>
    <source>
        <strain evidence="1">EC2010</strain>
        <tissue evidence="1">Whole organism of an adult</tissue>
    </source>
</reference>
<protein>
    <recommendedName>
        <fullName evidence="3">Expansin-like EG45 domain-containing protein</fullName>
    </recommendedName>
</protein>
<evidence type="ECO:0000313" key="1">
    <source>
        <dbReference type="EMBL" id="RUS72992.1"/>
    </source>
</evidence>
<dbReference type="InterPro" id="IPR036908">
    <property type="entry name" value="RlpA-like_sf"/>
</dbReference>
<dbReference type="OrthoDB" id="6038816at2759"/>
<organism evidence="1 2">
    <name type="scientific">Elysia chlorotica</name>
    <name type="common">Eastern emerald elysia</name>
    <name type="synonym">Sea slug</name>
    <dbReference type="NCBI Taxonomy" id="188477"/>
    <lineage>
        <taxon>Eukaryota</taxon>
        <taxon>Metazoa</taxon>
        <taxon>Spiralia</taxon>
        <taxon>Lophotrochozoa</taxon>
        <taxon>Mollusca</taxon>
        <taxon>Gastropoda</taxon>
        <taxon>Heterobranchia</taxon>
        <taxon>Euthyneura</taxon>
        <taxon>Panpulmonata</taxon>
        <taxon>Sacoglossa</taxon>
        <taxon>Placobranchoidea</taxon>
        <taxon>Plakobranchidae</taxon>
        <taxon>Elysia</taxon>
    </lineage>
</organism>
<dbReference type="STRING" id="188477.A0A433SUP9"/>
<name>A0A433SUP9_ELYCH</name>
<proteinExistence type="predicted"/>
<accession>A0A433SUP9</accession>
<comment type="caution">
    <text evidence="1">The sequence shown here is derived from an EMBL/GenBank/DDBJ whole genome shotgun (WGS) entry which is preliminary data.</text>
</comment>
<evidence type="ECO:0008006" key="3">
    <source>
        <dbReference type="Google" id="ProtNLM"/>
    </source>
</evidence>
<dbReference type="EMBL" id="RQTK01000988">
    <property type="protein sequence ID" value="RUS72992.1"/>
    <property type="molecule type" value="Genomic_DNA"/>
</dbReference>
<dbReference type="Gene3D" id="2.40.40.10">
    <property type="entry name" value="RlpA-like domain"/>
    <property type="match status" value="2"/>
</dbReference>